<protein>
    <submittedName>
        <fullName evidence="1">Uncharacterized protein</fullName>
    </submittedName>
</protein>
<evidence type="ECO:0000313" key="1">
    <source>
        <dbReference type="EMBL" id="NIY48566.1"/>
    </source>
</evidence>
<sequence length="79" mass="8647">MNISKSGNYTILITVTALGNMPDGGNEPSCHRGTMKAINHTKWAINHFSIDGQSGIDAIGPFQDGRVREFNTHCQPFTK</sequence>
<gene>
    <name evidence="1" type="ORF">E2L00_13890</name>
</gene>
<proteinExistence type="predicted"/>
<accession>A0ABX0VQU1</accession>
<organism evidence="1 2">
    <name type="scientific">Cedecea colo</name>
    <dbReference type="NCBI Taxonomy" id="2552946"/>
    <lineage>
        <taxon>Bacteria</taxon>
        <taxon>Pseudomonadati</taxon>
        <taxon>Pseudomonadota</taxon>
        <taxon>Gammaproteobacteria</taxon>
        <taxon>Enterobacterales</taxon>
        <taxon>Enterobacteriaceae</taxon>
        <taxon>Cedecea</taxon>
    </lineage>
</organism>
<keyword evidence="2" id="KW-1185">Reference proteome</keyword>
<comment type="caution">
    <text evidence="1">The sequence shown here is derived from an EMBL/GenBank/DDBJ whole genome shotgun (WGS) entry which is preliminary data.</text>
</comment>
<evidence type="ECO:0000313" key="2">
    <source>
        <dbReference type="Proteomes" id="UP000697927"/>
    </source>
</evidence>
<dbReference type="EMBL" id="SOYS01000006">
    <property type="protein sequence ID" value="NIY48566.1"/>
    <property type="molecule type" value="Genomic_DNA"/>
</dbReference>
<dbReference type="Proteomes" id="UP000697927">
    <property type="component" value="Unassembled WGS sequence"/>
</dbReference>
<name>A0ABX0VQU1_9ENTR</name>
<reference evidence="1 2" key="1">
    <citation type="journal article" date="2020" name="Microorganisms">
        <title>Polyphasic Characterisation of Cedecea colo sp. nov., a New Enteric Bacterium Isolated from the Koala Hindgut.</title>
        <authorList>
            <person name="Boath J.M."/>
            <person name="Dakhal S."/>
            <person name="Van T.T.H."/>
            <person name="Moore R.J."/>
            <person name="Dekiwadia C."/>
            <person name="Macreadie I.G."/>
        </authorList>
    </citation>
    <scope>NUCLEOTIDE SEQUENCE [LARGE SCALE GENOMIC DNA]</scope>
    <source>
        <strain evidence="1 2">ZA</strain>
    </source>
</reference>